<evidence type="ECO:0000313" key="1">
    <source>
        <dbReference type="EMBL" id="KKK69591.1"/>
    </source>
</evidence>
<dbReference type="AlphaFoldDB" id="A0A0F9ABI2"/>
<feature type="non-terminal residue" evidence="1">
    <location>
        <position position="1"/>
    </location>
</feature>
<protein>
    <recommendedName>
        <fullName evidence="2">Restriction endonuclease type IV Mrr domain-containing protein</fullName>
    </recommendedName>
</protein>
<comment type="caution">
    <text evidence="1">The sequence shown here is derived from an EMBL/GenBank/DDBJ whole genome shotgun (WGS) entry which is preliminary data.</text>
</comment>
<dbReference type="EMBL" id="LAZR01058574">
    <property type="protein sequence ID" value="KKK69591.1"/>
    <property type="molecule type" value="Genomic_DNA"/>
</dbReference>
<gene>
    <name evidence="1" type="ORF">LCGC14_2932520</name>
</gene>
<sequence>SQRIGRNVVDNFRAAIQRDKHKEGYIIAFSFGRGAKEEVARLGNEEGIHIHLVEAGEIVRINRRPLVEILYVEKSGRNVVITAEAKDPDKNNIVLWNWYVDSKLVYTDVVCQRKGKDKEAAISSLAIRYREPVKVRVVATDSLGGSGVSQENRTR</sequence>
<organism evidence="1">
    <name type="scientific">marine sediment metagenome</name>
    <dbReference type="NCBI Taxonomy" id="412755"/>
    <lineage>
        <taxon>unclassified sequences</taxon>
        <taxon>metagenomes</taxon>
        <taxon>ecological metagenomes</taxon>
    </lineage>
</organism>
<accession>A0A0F9ABI2</accession>
<proteinExistence type="predicted"/>
<reference evidence="1" key="1">
    <citation type="journal article" date="2015" name="Nature">
        <title>Complex archaea that bridge the gap between prokaryotes and eukaryotes.</title>
        <authorList>
            <person name="Spang A."/>
            <person name="Saw J.H."/>
            <person name="Jorgensen S.L."/>
            <person name="Zaremba-Niedzwiedzka K."/>
            <person name="Martijn J."/>
            <person name="Lind A.E."/>
            <person name="van Eijk R."/>
            <person name="Schleper C."/>
            <person name="Guy L."/>
            <person name="Ettema T.J."/>
        </authorList>
    </citation>
    <scope>NUCLEOTIDE SEQUENCE</scope>
</reference>
<name>A0A0F9ABI2_9ZZZZ</name>
<evidence type="ECO:0008006" key="2">
    <source>
        <dbReference type="Google" id="ProtNLM"/>
    </source>
</evidence>